<sequence length="366" mass="39251">MTTKALVTPKYRQQGMATLVTAVVLLIAVLGVLFYMSGVVNRETQLVANEYRGKQAFHAAQGGIDRGIYEIQLQQTSAAFPVSRSFDVASYGYMADLVSGAEAEFSVIRSEGYSDDSSTQRILYQVLAKNPLFPSMATIPLVAKGNATLSGTFELINNDENINVWTGGGIDKNGAFQTKIMIDGQPNQISTTKNTIGPDVIHSDPELASATKEEMLVSLVGYSLAELKGMAGSNVYADEMTRDEFNSAVANSSTGVIYYTDDSDPDKAYGLPSNTTIGTEDSPVILVVDGSLDIQANSTFYGLIISTKTIEKINGGPYIYGGIIGLEDADIGNGNFTIENSPGVSDGFKNRFVLSAVNGGWRDWEL</sequence>
<organism evidence="2 3">
    <name type="scientific">Marinobacterium mangrovicola</name>
    <dbReference type="NCBI Taxonomy" id="1476959"/>
    <lineage>
        <taxon>Bacteria</taxon>
        <taxon>Pseudomonadati</taxon>
        <taxon>Pseudomonadota</taxon>
        <taxon>Gammaproteobacteria</taxon>
        <taxon>Oceanospirillales</taxon>
        <taxon>Oceanospirillaceae</taxon>
        <taxon>Marinobacterium</taxon>
    </lineage>
</organism>
<keyword evidence="1" id="KW-1133">Transmembrane helix</keyword>
<keyword evidence="1" id="KW-0472">Membrane</keyword>
<name>A0A4R1GND4_9GAMM</name>
<evidence type="ECO:0008006" key="4">
    <source>
        <dbReference type="Google" id="ProtNLM"/>
    </source>
</evidence>
<evidence type="ECO:0000313" key="2">
    <source>
        <dbReference type="EMBL" id="TCK05942.1"/>
    </source>
</evidence>
<keyword evidence="1" id="KW-0812">Transmembrane</keyword>
<dbReference type="OrthoDB" id="6089160at2"/>
<dbReference type="EMBL" id="SMFU01000009">
    <property type="protein sequence ID" value="TCK05942.1"/>
    <property type="molecule type" value="Genomic_DNA"/>
</dbReference>
<dbReference type="RefSeq" id="WP_132293642.1">
    <property type="nucleotide sequence ID" value="NZ_SMFU01000009.1"/>
</dbReference>
<gene>
    <name evidence="2" type="ORF">CLV83_2884</name>
</gene>
<keyword evidence="3" id="KW-1185">Reference proteome</keyword>
<reference evidence="2 3" key="1">
    <citation type="submission" date="2019-03" db="EMBL/GenBank/DDBJ databases">
        <title>Genomic Encyclopedia of Archaeal and Bacterial Type Strains, Phase II (KMG-II): from individual species to whole genera.</title>
        <authorList>
            <person name="Goeker M."/>
        </authorList>
    </citation>
    <scope>NUCLEOTIDE SEQUENCE [LARGE SCALE GENOMIC DNA]</scope>
    <source>
        <strain evidence="2 3">DSM 27697</strain>
    </source>
</reference>
<proteinExistence type="predicted"/>
<accession>A0A4R1GND4</accession>
<evidence type="ECO:0000313" key="3">
    <source>
        <dbReference type="Proteomes" id="UP000294546"/>
    </source>
</evidence>
<evidence type="ECO:0000256" key="1">
    <source>
        <dbReference type="SAM" id="Phobius"/>
    </source>
</evidence>
<protein>
    <recommendedName>
        <fullName evidence="4">PilX-like prepilin protein</fullName>
    </recommendedName>
</protein>
<comment type="caution">
    <text evidence="2">The sequence shown here is derived from an EMBL/GenBank/DDBJ whole genome shotgun (WGS) entry which is preliminary data.</text>
</comment>
<dbReference type="Proteomes" id="UP000294546">
    <property type="component" value="Unassembled WGS sequence"/>
</dbReference>
<dbReference type="AlphaFoldDB" id="A0A4R1GND4"/>
<feature type="transmembrane region" description="Helical" evidence="1">
    <location>
        <begin position="16"/>
        <end position="36"/>
    </location>
</feature>